<dbReference type="AlphaFoldDB" id="T1A7P2"/>
<dbReference type="InterPro" id="IPR011035">
    <property type="entry name" value="Ribosomal_bL25/Gln-tRNA_synth"/>
</dbReference>
<dbReference type="GO" id="GO:0005840">
    <property type="term" value="C:ribosome"/>
    <property type="evidence" value="ECO:0007669"/>
    <property type="project" value="UniProtKB-KW"/>
</dbReference>
<reference evidence="2" key="1">
    <citation type="submission" date="2013-08" db="EMBL/GenBank/DDBJ databases">
        <authorList>
            <person name="Mendez C."/>
            <person name="Richter M."/>
            <person name="Ferrer M."/>
            <person name="Sanchez J."/>
        </authorList>
    </citation>
    <scope>NUCLEOTIDE SEQUENCE</scope>
</reference>
<evidence type="ECO:0000259" key="1">
    <source>
        <dbReference type="Pfam" id="PF14693"/>
    </source>
</evidence>
<feature type="domain" description="Large ribosomal subunit protein bL25 beta" evidence="1">
    <location>
        <begin position="2"/>
        <end position="50"/>
    </location>
</feature>
<sequence>MEISCLPSQLPEHIEVDLSTLEKGDIVHLSSIKLPEGVQIPALRLGKEHDLAAVVVKEARVEVEEEST</sequence>
<dbReference type="Pfam" id="PF14693">
    <property type="entry name" value="Ribosomal_TL5_C"/>
    <property type="match status" value="1"/>
</dbReference>
<proteinExistence type="predicted"/>
<dbReference type="GO" id="GO:0006412">
    <property type="term" value="P:translation"/>
    <property type="evidence" value="ECO:0007669"/>
    <property type="project" value="InterPro"/>
</dbReference>
<accession>T1A7P2</accession>
<feature type="non-terminal residue" evidence="2">
    <location>
        <position position="68"/>
    </location>
</feature>
<keyword evidence="2" id="KW-0689">Ribosomal protein</keyword>
<name>T1A7P2_9ZZZZ</name>
<dbReference type="Gene3D" id="2.170.120.20">
    <property type="entry name" value="Ribosomal protein L25, beta domain"/>
    <property type="match status" value="1"/>
</dbReference>
<protein>
    <submittedName>
        <fullName evidence="2">50S ribosomal protein L25/general stress protein Ctc</fullName>
    </submittedName>
</protein>
<evidence type="ECO:0000313" key="2">
    <source>
        <dbReference type="EMBL" id="EQD52868.1"/>
    </source>
</evidence>
<keyword evidence="2" id="KW-0687">Ribonucleoprotein</keyword>
<organism evidence="2">
    <name type="scientific">mine drainage metagenome</name>
    <dbReference type="NCBI Taxonomy" id="410659"/>
    <lineage>
        <taxon>unclassified sequences</taxon>
        <taxon>metagenomes</taxon>
        <taxon>ecological metagenomes</taxon>
    </lineage>
</organism>
<comment type="caution">
    <text evidence="2">The sequence shown here is derived from an EMBL/GenBank/DDBJ whole genome shotgun (WGS) entry which is preliminary data.</text>
</comment>
<dbReference type="InterPro" id="IPR020057">
    <property type="entry name" value="Ribosomal_bL25_b-dom"/>
</dbReference>
<dbReference type="InterPro" id="IPR037121">
    <property type="entry name" value="Ribosomal_bL25_C"/>
</dbReference>
<gene>
    <name evidence="2" type="ORF">B1A_12576</name>
</gene>
<dbReference type="SUPFAM" id="SSF50715">
    <property type="entry name" value="Ribosomal protein L25-like"/>
    <property type="match status" value="1"/>
</dbReference>
<dbReference type="EMBL" id="AUZX01009145">
    <property type="protein sequence ID" value="EQD52868.1"/>
    <property type="molecule type" value="Genomic_DNA"/>
</dbReference>
<reference evidence="2" key="2">
    <citation type="journal article" date="2014" name="ISME J.">
        <title>Microbial stratification in low pH oxic and suboxic macroscopic growths along an acid mine drainage.</title>
        <authorList>
            <person name="Mendez-Garcia C."/>
            <person name="Mesa V."/>
            <person name="Sprenger R.R."/>
            <person name="Richter M."/>
            <person name="Diez M.S."/>
            <person name="Solano J."/>
            <person name="Bargiela R."/>
            <person name="Golyshina O.V."/>
            <person name="Manteca A."/>
            <person name="Ramos J.L."/>
            <person name="Gallego J.R."/>
            <person name="Llorente I."/>
            <person name="Martins Dos Santos V.A."/>
            <person name="Jensen O.N."/>
            <person name="Pelaez A.I."/>
            <person name="Sanchez J."/>
            <person name="Ferrer M."/>
        </authorList>
    </citation>
    <scope>NUCLEOTIDE SEQUENCE</scope>
</reference>